<gene>
    <name evidence="2" type="ORF">HMPREF2137_01360</name>
</gene>
<dbReference type="CDD" id="cd11349">
    <property type="entry name" value="AmyAc_3"/>
    <property type="match status" value="1"/>
</dbReference>
<proteinExistence type="predicted"/>
<dbReference type="EMBL" id="JRNN01000025">
    <property type="protein sequence ID" value="KGF36672.1"/>
    <property type="molecule type" value="Genomic_DNA"/>
</dbReference>
<reference evidence="2 3" key="1">
    <citation type="submission" date="2014-07" db="EMBL/GenBank/DDBJ databases">
        <authorList>
            <person name="McCorrison J."/>
            <person name="Sanka R."/>
            <person name="Torralba M."/>
            <person name="Gillis M."/>
            <person name="Haft D.H."/>
            <person name="Methe B."/>
            <person name="Sutton G."/>
            <person name="Nelson K.E."/>
        </authorList>
    </citation>
    <scope>NUCLEOTIDE SEQUENCE [LARGE SCALE GENOMIC DNA]</scope>
    <source>
        <strain evidence="2 3">DNF00853</strain>
    </source>
</reference>
<feature type="domain" description="Glycosyl hydrolase family 13 catalytic" evidence="1">
    <location>
        <begin position="5"/>
        <end position="445"/>
    </location>
</feature>
<dbReference type="PANTHER" id="PTHR10357:SF205">
    <property type="entry name" value="O-GLYCOSYL HYDROLASE FAMILY 13"/>
    <property type="match status" value="1"/>
</dbReference>
<dbReference type="Gene3D" id="3.20.20.80">
    <property type="entry name" value="Glycosidases"/>
    <property type="match status" value="2"/>
</dbReference>
<dbReference type="RefSeq" id="WP_036871717.1">
    <property type="nucleotide sequence ID" value="NZ_JRNN01000025.1"/>
</dbReference>
<dbReference type="SUPFAM" id="SSF51011">
    <property type="entry name" value="Glycosyl hydrolase domain"/>
    <property type="match status" value="1"/>
</dbReference>
<name>A0A096B1G4_9BACT</name>
<comment type="caution">
    <text evidence="2">The sequence shown here is derived from an EMBL/GenBank/DDBJ whole genome shotgun (WGS) entry which is preliminary data.</text>
</comment>
<dbReference type="Pfam" id="PF00128">
    <property type="entry name" value="Alpha-amylase"/>
    <property type="match status" value="1"/>
</dbReference>
<evidence type="ECO:0000259" key="1">
    <source>
        <dbReference type="SMART" id="SM00642"/>
    </source>
</evidence>
<dbReference type="GO" id="GO:0004556">
    <property type="term" value="F:alpha-amylase activity"/>
    <property type="evidence" value="ECO:0007669"/>
    <property type="project" value="TreeGrafter"/>
</dbReference>
<dbReference type="InterPro" id="IPR006047">
    <property type="entry name" value="GH13_cat_dom"/>
</dbReference>
<sequence>MQIYQIFTRLFGNQNMTRTPHGTLEENGVGKMNDITTTVLNRIHDMGFTHVWYTGVIRHASTTDYTQYGIPRQHPAIVKGKAGSPYAITDYYDIDPDLAEDVHSRMDEFEALVKRTHEAGMKVIVDFVPNHVARQYHSICKPQGVRDLGENDDVNKHFDIHNNFYYCPGYPFKTAIDLCKDASEPYREYPAKCTGNDCFNASPSANDWYETVKLNYGIDYTDAGGRSEHFDPMPDTWRQMTDILLFWASKGVDGFRCDMAEMVPTAFWQYAIGKLKATYPHVIVVGEVYNPTLYRAYIASGFDYLYDKVGMYDCLRDIVCGKRPAHHITRQWQSVDDILPKMLYFLENHDEQRIASDFFCGSAERALPAFMVCAWLHTNPVMVYAGQEFGERGMDAEGFSGLDGRTTIFDYWAVKSIIEGYYQREKMDKRSQRLSEVYQKILQLCHQPAIAQGQFFDLMYANSQHSALFNPDEQYVFLRKSAEQLLLIVVNFSPNQQTVHVNIPEHAFNYLQMSQGTCKAIDLMTNKEQTVAWQVGRPFVTQVMGYGSKIYEIIRHEV</sequence>
<dbReference type="SMART" id="SM00642">
    <property type="entry name" value="Aamy"/>
    <property type="match status" value="1"/>
</dbReference>
<evidence type="ECO:0000313" key="3">
    <source>
        <dbReference type="Proteomes" id="UP000029556"/>
    </source>
</evidence>
<dbReference type="SUPFAM" id="SSF51445">
    <property type="entry name" value="(Trans)glycosidases"/>
    <property type="match status" value="1"/>
</dbReference>
<dbReference type="GO" id="GO:0009313">
    <property type="term" value="P:oligosaccharide catabolic process"/>
    <property type="evidence" value="ECO:0007669"/>
    <property type="project" value="TreeGrafter"/>
</dbReference>
<dbReference type="InterPro" id="IPR017853">
    <property type="entry name" value="GH"/>
</dbReference>
<dbReference type="OrthoDB" id="9805159at2"/>
<protein>
    <submittedName>
        <fullName evidence="2">Alpha-amylase</fullName>
    </submittedName>
</protein>
<accession>A0A096B1G4</accession>
<dbReference type="PANTHER" id="PTHR10357">
    <property type="entry name" value="ALPHA-AMYLASE FAMILY MEMBER"/>
    <property type="match status" value="1"/>
</dbReference>
<dbReference type="Proteomes" id="UP000029556">
    <property type="component" value="Unassembled WGS sequence"/>
</dbReference>
<organism evidence="2 3">
    <name type="scientific">Hoylesella buccalis DNF00853</name>
    <dbReference type="NCBI Taxonomy" id="1401074"/>
    <lineage>
        <taxon>Bacteria</taxon>
        <taxon>Pseudomonadati</taxon>
        <taxon>Bacteroidota</taxon>
        <taxon>Bacteroidia</taxon>
        <taxon>Bacteroidales</taxon>
        <taxon>Prevotellaceae</taxon>
        <taxon>Hoylesella</taxon>
    </lineage>
</organism>
<dbReference type="AlphaFoldDB" id="A0A096B1G4"/>
<evidence type="ECO:0000313" key="2">
    <source>
        <dbReference type="EMBL" id="KGF36672.1"/>
    </source>
</evidence>